<protein>
    <submittedName>
        <fullName evidence="3">Uncharacterized protein</fullName>
    </submittedName>
</protein>
<dbReference type="AlphaFoldDB" id="R0K616"/>
<gene>
    <name evidence="3" type="ORF">SETTUDRAFT_20467</name>
</gene>
<dbReference type="RefSeq" id="XP_008026896.1">
    <property type="nucleotide sequence ID" value="XM_008028705.1"/>
</dbReference>
<proteinExistence type="predicted"/>
<feature type="region of interest" description="Disordered" evidence="1">
    <location>
        <begin position="167"/>
        <end position="190"/>
    </location>
</feature>
<reference evidence="3 4" key="2">
    <citation type="journal article" date="2013" name="PLoS Genet.">
        <title>Comparative genome structure, secondary metabolite, and effector coding capacity across Cochliobolus pathogens.</title>
        <authorList>
            <person name="Condon B.J."/>
            <person name="Leng Y."/>
            <person name="Wu D."/>
            <person name="Bushley K.E."/>
            <person name="Ohm R.A."/>
            <person name="Otillar R."/>
            <person name="Martin J."/>
            <person name="Schackwitz W."/>
            <person name="Grimwood J."/>
            <person name="MohdZainudin N."/>
            <person name="Xue C."/>
            <person name="Wang R."/>
            <person name="Manning V.A."/>
            <person name="Dhillon B."/>
            <person name="Tu Z.J."/>
            <person name="Steffenson B.J."/>
            <person name="Salamov A."/>
            <person name="Sun H."/>
            <person name="Lowry S."/>
            <person name="LaButti K."/>
            <person name="Han J."/>
            <person name="Copeland A."/>
            <person name="Lindquist E."/>
            <person name="Barry K."/>
            <person name="Schmutz J."/>
            <person name="Baker S.E."/>
            <person name="Ciuffetti L.M."/>
            <person name="Grigoriev I.V."/>
            <person name="Zhong S."/>
            <person name="Turgeon B.G."/>
        </authorList>
    </citation>
    <scope>NUCLEOTIDE SEQUENCE [LARGE SCALE GENOMIC DNA]</scope>
    <source>
        <strain evidence="4">28A</strain>
    </source>
</reference>
<evidence type="ECO:0000256" key="1">
    <source>
        <dbReference type="SAM" id="MobiDB-lite"/>
    </source>
</evidence>
<dbReference type="Proteomes" id="UP000016935">
    <property type="component" value="Unassembled WGS sequence"/>
</dbReference>
<dbReference type="GeneID" id="19402323"/>
<keyword evidence="2" id="KW-0732">Signal</keyword>
<sequence length="318" mass="34339">MRVTHLMYGLLGLASFTQAVPFPESDSPTSLSAEVKASQDAPHTVEAPIATLESSDTNNAPALGDLDTASSIAPGPPLVKIFPKHHNGYYAYLTEAHFGLCLTLPSHVKHDVSFVLKDRGIECTFYNRFCEDFDHVTTLEEFSAYFLLDDDVGALAGNVRCKKVPHMPVPPRRRSVPGEQDSGRQGEAQKQYALPADVHVSRIESTTVSALIPAPPARLNPGDVYVCANIKSPGCALIAARNMCVSFGSRLAYKAAEIQQAGGSFCKYYTKPGCADADEYFRYTTPPRNDEIVSGWGVAKMAAVSCFAMGIDGDVREG</sequence>
<name>R0K616_EXST2</name>
<feature type="chain" id="PRO_5004354010" evidence="2">
    <location>
        <begin position="20"/>
        <end position="318"/>
    </location>
</feature>
<keyword evidence="4" id="KW-1185">Reference proteome</keyword>
<organism evidence="3 4">
    <name type="scientific">Exserohilum turcicum (strain 28A)</name>
    <name type="common">Northern leaf blight fungus</name>
    <name type="synonym">Setosphaeria turcica</name>
    <dbReference type="NCBI Taxonomy" id="671987"/>
    <lineage>
        <taxon>Eukaryota</taxon>
        <taxon>Fungi</taxon>
        <taxon>Dikarya</taxon>
        <taxon>Ascomycota</taxon>
        <taxon>Pezizomycotina</taxon>
        <taxon>Dothideomycetes</taxon>
        <taxon>Pleosporomycetidae</taxon>
        <taxon>Pleosporales</taxon>
        <taxon>Pleosporineae</taxon>
        <taxon>Pleosporaceae</taxon>
        <taxon>Exserohilum</taxon>
    </lineage>
</organism>
<feature type="signal peptide" evidence="2">
    <location>
        <begin position="1"/>
        <end position="19"/>
    </location>
</feature>
<dbReference type="HOGENOM" id="CLU_874837_0_0_1"/>
<dbReference type="EMBL" id="KB908703">
    <property type="protein sequence ID" value="EOA84954.1"/>
    <property type="molecule type" value="Genomic_DNA"/>
</dbReference>
<reference evidence="3 4" key="1">
    <citation type="journal article" date="2012" name="PLoS Pathog.">
        <title>Diverse lifestyles and strategies of plant pathogenesis encoded in the genomes of eighteen Dothideomycetes fungi.</title>
        <authorList>
            <person name="Ohm R.A."/>
            <person name="Feau N."/>
            <person name="Henrissat B."/>
            <person name="Schoch C.L."/>
            <person name="Horwitz B.A."/>
            <person name="Barry K.W."/>
            <person name="Condon B.J."/>
            <person name="Copeland A.C."/>
            <person name="Dhillon B."/>
            <person name="Glaser F."/>
            <person name="Hesse C.N."/>
            <person name="Kosti I."/>
            <person name="LaButti K."/>
            <person name="Lindquist E.A."/>
            <person name="Lucas S."/>
            <person name="Salamov A.A."/>
            <person name="Bradshaw R.E."/>
            <person name="Ciuffetti L."/>
            <person name="Hamelin R.C."/>
            <person name="Kema G.H.J."/>
            <person name="Lawrence C."/>
            <person name="Scott J.A."/>
            <person name="Spatafora J.W."/>
            <person name="Turgeon B.G."/>
            <person name="de Wit P.J.G.M."/>
            <person name="Zhong S."/>
            <person name="Goodwin S.B."/>
            <person name="Grigoriev I.V."/>
        </authorList>
    </citation>
    <scope>NUCLEOTIDE SEQUENCE [LARGE SCALE GENOMIC DNA]</scope>
    <source>
        <strain evidence="4">28A</strain>
    </source>
</reference>
<accession>R0K616</accession>
<dbReference type="OrthoDB" id="3692192at2759"/>
<evidence type="ECO:0000256" key="2">
    <source>
        <dbReference type="SAM" id="SignalP"/>
    </source>
</evidence>
<evidence type="ECO:0000313" key="3">
    <source>
        <dbReference type="EMBL" id="EOA84954.1"/>
    </source>
</evidence>
<evidence type="ECO:0000313" key="4">
    <source>
        <dbReference type="Proteomes" id="UP000016935"/>
    </source>
</evidence>